<feature type="domain" description="TonB-dependent receptor plug" evidence="14">
    <location>
        <begin position="46"/>
        <end position="155"/>
    </location>
</feature>
<dbReference type="GO" id="GO:0009279">
    <property type="term" value="C:cell outer membrane"/>
    <property type="evidence" value="ECO:0007669"/>
    <property type="project" value="UniProtKB-SubCell"/>
</dbReference>
<evidence type="ECO:0000256" key="12">
    <source>
        <dbReference type="SAM" id="SignalP"/>
    </source>
</evidence>
<dbReference type="InterPro" id="IPR036942">
    <property type="entry name" value="Beta-barrel_TonB_sf"/>
</dbReference>
<dbReference type="EMBL" id="CP032869">
    <property type="protein sequence ID" value="AYL95504.1"/>
    <property type="molecule type" value="Genomic_DNA"/>
</dbReference>
<evidence type="ECO:0000256" key="8">
    <source>
        <dbReference type="ARBA" id="ARBA00023170"/>
    </source>
</evidence>
<proteinExistence type="inferred from homology"/>
<evidence type="ECO:0000256" key="11">
    <source>
        <dbReference type="RuleBase" id="RU003357"/>
    </source>
</evidence>
<keyword evidence="4 10" id="KW-0812">Transmembrane</keyword>
<feature type="chain" id="PRO_5019823273" evidence="12">
    <location>
        <begin position="26"/>
        <end position="649"/>
    </location>
</feature>
<evidence type="ECO:0000256" key="2">
    <source>
        <dbReference type="ARBA" id="ARBA00022448"/>
    </source>
</evidence>
<dbReference type="InterPro" id="IPR010916">
    <property type="entry name" value="TonB_box_CS"/>
</dbReference>
<dbReference type="RefSeq" id="WP_119411463.1">
    <property type="nucleotide sequence ID" value="NZ_CP032869.1"/>
</dbReference>
<keyword evidence="3 10" id="KW-1134">Transmembrane beta strand</keyword>
<dbReference type="PANTHER" id="PTHR30069">
    <property type="entry name" value="TONB-DEPENDENT OUTER MEMBRANE RECEPTOR"/>
    <property type="match status" value="1"/>
</dbReference>
<comment type="subcellular location">
    <subcellularLocation>
        <location evidence="1 10">Cell outer membrane</location>
        <topology evidence="1 10">Multi-pass membrane protein</topology>
    </subcellularLocation>
</comment>
<dbReference type="Proteomes" id="UP000270046">
    <property type="component" value="Chromosome"/>
</dbReference>
<evidence type="ECO:0000256" key="3">
    <source>
        <dbReference type="ARBA" id="ARBA00022452"/>
    </source>
</evidence>
<evidence type="ECO:0000313" key="15">
    <source>
        <dbReference type="EMBL" id="AYL95504.1"/>
    </source>
</evidence>
<accession>A0A494VLR1</accession>
<dbReference type="KEGG" id="muh:HYN43_009450"/>
<evidence type="ECO:0000313" key="16">
    <source>
        <dbReference type="Proteomes" id="UP000270046"/>
    </source>
</evidence>
<keyword evidence="8 15" id="KW-0675">Receptor</keyword>
<protein>
    <submittedName>
        <fullName evidence="15">TonB-dependent receptor</fullName>
    </submittedName>
</protein>
<keyword evidence="7 10" id="KW-0472">Membrane</keyword>
<dbReference type="Gene3D" id="2.40.170.20">
    <property type="entry name" value="TonB-dependent receptor, beta-barrel domain"/>
    <property type="match status" value="1"/>
</dbReference>
<dbReference type="Gene3D" id="2.170.130.10">
    <property type="entry name" value="TonB-dependent receptor, plug domain"/>
    <property type="match status" value="1"/>
</dbReference>
<feature type="signal peptide" evidence="12">
    <location>
        <begin position="1"/>
        <end position="25"/>
    </location>
</feature>
<keyword evidence="2 10" id="KW-0813">Transport</keyword>
<keyword evidence="16" id="KW-1185">Reference proteome</keyword>
<dbReference type="OrthoDB" id="9764669at2"/>
<gene>
    <name evidence="15" type="ORF">HYN43_009450</name>
</gene>
<dbReference type="InterPro" id="IPR037066">
    <property type="entry name" value="Plug_dom_sf"/>
</dbReference>
<dbReference type="AlphaFoldDB" id="A0A494VLR1"/>
<dbReference type="InterPro" id="IPR039426">
    <property type="entry name" value="TonB-dep_rcpt-like"/>
</dbReference>
<dbReference type="SUPFAM" id="SSF56935">
    <property type="entry name" value="Porins"/>
    <property type="match status" value="1"/>
</dbReference>
<organism evidence="15 16">
    <name type="scientific">Mucilaginibacter celer</name>
    <dbReference type="NCBI Taxonomy" id="2305508"/>
    <lineage>
        <taxon>Bacteria</taxon>
        <taxon>Pseudomonadati</taxon>
        <taxon>Bacteroidota</taxon>
        <taxon>Sphingobacteriia</taxon>
        <taxon>Sphingobacteriales</taxon>
        <taxon>Sphingobacteriaceae</taxon>
        <taxon>Mucilaginibacter</taxon>
    </lineage>
</organism>
<evidence type="ECO:0000256" key="9">
    <source>
        <dbReference type="ARBA" id="ARBA00023237"/>
    </source>
</evidence>
<evidence type="ECO:0000259" key="14">
    <source>
        <dbReference type="Pfam" id="PF07715"/>
    </source>
</evidence>
<dbReference type="PROSITE" id="PS00430">
    <property type="entry name" value="TONB_DEPENDENT_REC_1"/>
    <property type="match status" value="1"/>
</dbReference>
<evidence type="ECO:0000256" key="1">
    <source>
        <dbReference type="ARBA" id="ARBA00004571"/>
    </source>
</evidence>
<dbReference type="Pfam" id="PF07715">
    <property type="entry name" value="Plug"/>
    <property type="match status" value="1"/>
</dbReference>
<evidence type="ECO:0000256" key="7">
    <source>
        <dbReference type="ARBA" id="ARBA00023136"/>
    </source>
</evidence>
<evidence type="ECO:0000256" key="4">
    <source>
        <dbReference type="ARBA" id="ARBA00022692"/>
    </source>
</evidence>
<dbReference type="Pfam" id="PF00593">
    <property type="entry name" value="TonB_dep_Rec_b-barrel"/>
    <property type="match status" value="1"/>
</dbReference>
<evidence type="ECO:0000256" key="5">
    <source>
        <dbReference type="ARBA" id="ARBA00022729"/>
    </source>
</evidence>
<keyword evidence="5 12" id="KW-0732">Signal</keyword>
<keyword evidence="9 10" id="KW-0998">Cell outer membrane</keyword>
<comment type="similarity">
    <text evidence="10 11">Belongs to the TonB-dependent receptor family.</text>
</comment>
<dbReference type="GO" id="GO:0015344">
    <property type="term" value="F:siderophore uptake transmembrane transporter activity"/>
    <property type="evidence" value="ECO:0007669"/>
    <property type="project" value="TreeGrafter"/>
</dbReference>
<evidence type="ECO:0000256" key="6">
    <source>
        <dbReference type="ARBA" id="ARBA00023077"/>
    </source>
</evidence>
<dbReference type="InterPro" id="IPR012910">
    <property type="entry name" value="Plug_dom"/>
</dbReference>
<dbReference type="PANTHER" id="PTHR30069:SF29">
    <property type="entry name" value="HEMOGLOBIN AND HEMOGLOBIN-HAPTOGLOBIN-BINDING PROTEIN 1-RELATED"/>
    <property type="match status" value="1"/>
</dbReference>
<keyword evidence="6 11" id="KW-0798">TonB box</keyword>
<sequence length="649" mass="71460">MEKSYLKFLFGLALLPFATFDTVHAQDTTKTLNTVVVTATRSPKKLSDIGRVVTVISSAQINQSQGKSLPQLLNNVAGVTFSGANNAPGIATSVYLRGASTGNTLILVDGFPVNNASSIDGSYDLNAFSLDLIDHIEILKGSGSSLYGSDAVAGVINIITKKAKAQGITGSLMFTGGSYNTFKEAASVSGKVKNTALAVNVSNTDSKGFSAATDKSGNNAFKKDGFHQRSASVNLSQYLSQKFIINGNFQASRNTGDLPYGAFAGDNDYTYKNTFVFGGIGAKLILPKGDLNVNVSQNTVQNNFTNLPSDNDSTHQVTKNTGRITNAEAVFNYQPNKYLDITSGAAFKYSNTSQYSLYEATGYSAPASVIKAGDTPTNIFSAYTSLFFKYDIFHLELGGRYNHHSRYGDKFTYTVNPSLFLADQFKIFGTIASAFKSPSLYQLYSEYGNQKLNPEITTSYEAGFDWEILKNQLSFNTQFFKRNTKGVIYFFSESAPPYSSFYKNGQLQKDKGFESELKYHANKLNASAYFAYVTGKLTDEAGKETNNLYRRPKSTFGANVSYQVLTDFLFGINYKYTGNRTDQDFSGYPTKVVTLKHYNLVDVHLEYNATKNLNVFGDLNNVFDTKYVDWLGYNTRGINFMLGARYQFR</sequence>
<dbReference type="InterPro" id="IPR000531">
    <property type="entry name" value="Beta-barrel_TonB"/>
</dbReference>
<dbReference type="CDD" id="cd01347">
    <property type="entry name" value="ligand_gated_channel"/>
    <property type="match status" value="1"/>
</dbReference>
<feature type="domain" description="TonB-dependent receptor-like beta-barrel" evidence="13">
    <location>
        <begin position="229"/>
        <end position="622"/>
    </location>
</feature>
<evidence type="ECO:0000256" key="10">
    <source>
        <dbReference type="PROSITE-ProRule" id="PRU01360"/>
    </source>
</evidence>
<dbReference type="PROSITE" id="PS52016">
    <property type="entry name" value="TONB_DEPENDENT_REC_3"/>
    <property type="match status" value="1"/>
</dbReference>
<dbReference type="GO" id="GO:0044718">
    <property type="term" value="P:siderophore transmembrane transport"/>
    <property type="evidence" value="ECO:0007669"/>
    <property type="project" value="TreeGrafter"/>
</dbReference>
<evidence type="ECO:0000259" key="13">
    <source>
        <dbReference type="Pfam" id="PF00593"/>
    </source>
</evidence>
<reference evidence="15 16" key="1">
    <citation type="submission" date="2018-10" db="EMBL/GenBank/DDBJ databases">
        <title>Genome sequencing of Mucilaginibacter sp. HYN0043.</title>
        <authorList>
            <person name="Kim M."/>
            <person name="Yi H."/>
        </authorList>
    </citation>
    <scope>NUCLEOTIDE SEQUENCE [LARGE SCALE GENOMIC DNA]</scope>
    <source>
        <strain evidence="15 16">HYN0043</strain>
    </source>
</reference>
<name>A0A494VLR1_9SPHI</name>